<accession>X1I9Z3</accession>
<organism evidence="1">
    <name type="scientific">marine sediment metagenome</name>
    <dbReference type="NCBI Taxonomy" id="412755"/>
    <lineage>
        <taxon>unclassified sequences</taxon>
        <taxon>metagenomes</taxon>
        <taxon>ecological metagenomes</taxon>
    </lineage>
</organism>
<protein>
    <submittedName>
        <fullName evidence="1">Uncharacterized protein</fullName>
    </submittedName>
</protein>
<evidence type="ECO:0000313" key="1">
    <source>
        <dbReference type="EMBL" id="GAH79241.1"/>
    </source>
</evidence>
<dbReference type="EMBL" id="BARU01035313">
    <property type="protein sequence ID" value="GAH79241.1"/>
    <property type="molecule type" value="Genomic_DNA"/>
</dbReference>
<proteinExistence type="predicted"/>
<feature type="non-terminal residue" evidence="1">
    <location>
        <position position="71"/>
    </location>
</feature>
<gene>
    <name evidence="1" type="ORF">S03H2_55299</name>
</gene>
<reference evidence="1" key="1">
    <citation type="journal article" date="2014" name="Front. Microbiol.">
        <title>High frequency of phylogenetically diverse reductive dehalogenase-homologous genes in deep subseafloor sedimentary metagenomes.</title>
        <authorList>
            <person name="Kawai M."/>
            <person name="Futagami T."/>
            <person name="Toyoda A."/>
            <person name="Takaki Y."/>
            <person name="Nishi S."/>
            <person name="Hori S."/>
            <person name="Arai W."/>
            <person name="Tsubouchi T."/>
            <person name="Morono Y."/>
            <person name="Uchiyama I."/>
            <person name="Ito T."/>
            <person name="Fujiyama A."/>
            <person name="Inagaki F."/>
            <person name="Takami H."/>
        </authorList>
    </citation>
    <scope>NUCLEOTIDE SEQUENCE</scope>
    <source>
        <strain evidence="1">Expedition CK06-06</strain>
    </source>
</reference>
<comment type="caution">
    <text evidence="1">The sequence shown here is derived from an EMBL/GenBank/DDBJ whole genome shotgun (WGS) entry which is preliminary data.</text>
</comment>
<sequence>MSRMRNIAGLVLVGVVICLLSATPGQADVVPWPWGTQELTYNGYYGWDPQIHNGQITWSGGSPGSRRGIFY</sequence>
<dbReference type="AlphaFoldDB" id="X1I9Z3"/>
<name>X1I9Z3_9ZZZZ</name>